<dbReference type="EMBL" id="LAZR01050447">
    <property type="protein sequence ID" value="KKK87337.1"/>
    <property type="molecule type" value="Genomic_DNA"/>
</dbReference>
<comment type="caution">
    <text evidence="2">The sequence shown here is derived from an EMBL/GenBank/DDBJ whole genome shotgun (WGS) entry which is preliminary data.</text>
</comment>
<name>A0A0F8Z0R5_9ZZZZ</name>
<gene>
    <name evidence="2" type="ORF">LCGC14_2754270</name>
</gene>
<feature type="non-terminal residue" evidence="2">
    <location>
        <position position="1"/>
    </location>
</feature>
<accession>A0A0F8Z0R5</accession>
<proteinExistence type="predicted"/>
<sequence>PDRGALAKKSELPAERLHVKVGYTDEVVARIATEVHADLVIIGTLNQLGRESSRRGNTAARVIGNQSVDVMVVN</sequence>
<dbReference type="AlphaFoldDB" id="A0A0F8Z0R5"/>
<organism evidence="2">
    <name type="scientific">marine sediment metagenome</name>
    <dbReference type="NCBI Taxonomy" id="412755"/>
    <lineage>
        <taxon>unclassified sequences</taxon>
        <taxon>metagenomes</taxon>
        <taxon>ecological metagenomes</taxon>
    </lineage>
</organism>
<feature type="domain" description="UspA" evidence="1">
    <location>
        <begin position="7"/>
        <end position="73"/>
    </location>
</feature>
<dbReference type="SUPFAM" id="SSF52402">
    <property type="entry name" value="Adenine nucleotide alpha hydrolases-like"/>
    <property type="match status" value="1"/>
</dbReference>
<dbReference type="Pfam" id="PF00582">
    <property type="entry name" value="Usp"/>
    <property type="match status" value="1"/>
</dbReference>
<evidence type="ECO:0000313" key="2">
    <source>
        <dbReference type="EMBL" id="KKK87337.1"/>
    </source>
</evidence>
<reference evidence="2" key="1">
    <citation type="journal article" date="2015" name="Nature">
        <title>Complex archaea that bridge the gap between prokaryotes and eukaryotes.</title>
        <authorList>
            <person name="Spang A."/>
            <person name="Saw J.H."/>
            <person name="Jorgensen S.L."/>
            <person name="Zaremba-Niedzwiedzka K."/>
            <person name="Martijn J."/>
            <person name="Lind A.E."/>
            <person name="van Eijk R."/>
            <person name="Schleper C."/>
            <person name="Guy L."/>
            <person name="Ettema T.J."/>
        </authorList>
    </citation>
    <scope>NUCLEOTIDE SEQUENCE</scope>
</reference>
<protein>
    <recommendedName>
        <fullName evidence="1">UspA domain-containing protein</fullName>
    </recommendedName>
</protein>
<dbReference type="Gene3D" id="3.40.50.12370">
    <property type="match status" value="1"/>
</dbReference>
<dbReference type="InterPro" id="IPR006016">
    <property type="entry name" value="UspA"/>
</dbReference>
<evidence type="ECO:0000259" key="1">
    <source>
        <dbReference type="Pfam" id="PF00582"/>
    </source>
</evidence>